<dbReference type="PROSITE" id="PS00630">
    <property type="entry name" value="IMP_2"/>
    <property type="match status" value="1"/>
</dbReference>
<dbReference type="EC" id="3.1.3.7" evidence="3"/>
<evidence type="ECO:0000256" key="2">
    <source>
        <dbReference type="ARBA" id="ARBA00009759"/>
    </source>
</evidence>
<dbReference type="InterPro" id="IPR000760">
    <property type="entry name" value="Inositol_monophosphatase-like"/>
</dbReference>
<dbReference type="RefSeq" id="XP_066804780.1">
    <property type="nucleotide sequence ID" value="XM_066944857.1"/>
</dbReference>
<feature type="binding site" evidence="7">
    <location>
        <position position="169"/>
    </location>
    <ligand>
        <name>Mg(2+)</name>
        <dbReference type="ChEBI" id="CHEBI:18420"/>
        <label>1</label>
        <note>catalytic</note>
    </ligand>
</feature>
<comment type="cofactor">
    <cofactor evidence="1 7">
        <name>Mg(2+)</name>
        <dbReference type="ChEBI" id="CHEBI:18420"/>
    </cofactor>
</comment>
<evidence type="ECO:0000256" key="6">
    <source>
        <dbReference type="ARBA" id="ARBA00022842"/>
    </source>
</evidence>
<feature type="binding site" evidence="7">
    <location>
        <position position="77"/>
    </location>
    <ligand>
        <name>Mg(2+)</name>
        <dbReference type="ChEBI" id="CHEBI:18420"/>
        <label>1</label>
        <note>catalytic</note>
    </ligand>
</feature>
<evidence type="ECO:0000256" key="5">
    <source>
        <dbReference type="ARBA" id="ARBA00022801"/>
    </source>
</evidence>
<dbReference type="InterPro" id="IPR020550">
    <property type="entry name" value="Inositol_monophosphatase_CS"/>
</dbReference>
<reference evidence="8 9" key="1">
    <citation type="journal article" date="2024" name="bioRxiv">
        <title>Comparative genomics of Cryptococcus and Kwoniella reveals pathogenesis evolution and contrasting karyotype dynamics via intercentromeric recombination or chromosome fusion.</title>
        <authorList>
            <person name="Coelho M.A."/>
            <person name="David-Palma M."/>
            <person name="Shea T."/>
            <person name="Bowers K."/>
            <person name="McGinley-Smith S."/>
            <person name="Mohammad A.W."/>
            <person name="Gnirke A."/>
            <person name="Yurkov A.M."/>
            <person name="Nowrousian M."/>
            <person name="Sun S."/>
            <person name="Cuomo C.A."/>
            <person name="Heitman J."/>
        </authorList>
    </citation>
    <scope>NUCLEOTIDE SEQUENCE [LARGE SCALE GENOMIC DNA]</scope>
    <source>
        <strain evidence="8 9">CBS 13917</strain>
    </source>
</reference>
<dbReference type="EMBL" id="JBCAWK010000003">
    <property type="protein sequence ID" value="KAK8864484.1"/>
    <property type="molecule type" value="Genomic_DNA"/>
</dbReference>
<keyword evidence="6 7" id="KW-0460">Magnesium</keyword>
<dbReference type="GO" id="GO:0008441">
    <property type="term" value="F:3'(2'),5'-bisphosphate nucleotidase activity"/>
    <property type="evidence" value="ECO:0007669"/>
    <property type="project" value="UniProtKB-EC"/>
</dbReference>
<dbReference type="CDD" id="cd01517">
    <property type="entry name" value="PAP_phosphatase"/>
    <property type="match status" value="1"/>
</dbReference>
<organism evidence="8 9">
    <name type="scientific">Kwoniella newhampshirensis</name>
    <dbReference type="NCBI Taxonomy" id="1651941"/>
    <lineage>
        <taxon>Eukaryota</taxon>
        <taxon>Fungi</taxon>
        <taxon>Dikarya</taxon>
        <taxon>Basidiomycota</taxon>
        <taxon>Agaricomycotina</taxon>
        <taxon>Tremellomycetes</taxon>
        <taxon>Tremellales</taxon>
        <taxon>Cryptococcaceae</taxon>
        <taxon>Kwoniella</taxon>
    </lineage>
</organism>
<keyword evidence="9" id="KW-1185">Reference proteome</keyword>
<dbReference type="Gene3D" id="3.40.190.80">
    <property type="match status" value="1"/>
</dbReference>
<dbReference type="Gene3D" id="3.30.540.10">
    <property type="entry name" value="Fructose-1,6-Bisphosphatase, subunit A, domain 1"/>
    <property type="match status" value="2"/>
</dbReference>
<dbReference type="SUPFAM" id="SSF56655">
    <property type="entry name" value="Carbohydrate phosphatase"/>
    <property type="match status" value="1"/>
</dbReference>
<evidence type="ECO:0000256" key="4">
    <source>
        <dbReference type="ARBA" id="ARBA00022723"/>
    </source>
</evidence>
<dbReference type="GO" id="GO:0000103">
    <property type="term" value="P:sulfate assimilation"/>
    <property type="evidence" value="ECO:0007669"/>
    <property type="project" value="TreeGrafter"/>
</dbReference>
<feature type="binding site" evidence="7">
    <location>
        <position position="177"/>
    </location>
    <ligand>
        <name>Mg(2+)</name>
        <dbReference type="ChEBI" id="CHEBI:18420"/>
        <label>1</label>
        <note>catalytic</note>
    </ligand>
</feature>
<dbReference type="KEGG" id="kne:92178993"/>
<feature type="binding site" evidence="7">
    <location>
        <position position="171"/>
    </location>
    <ligand>
        <name>Mg(2+)</name>
        <dbReference type="ChEBI" id="CHEBI:18420"/>
        <label>1</label>
        <note>catalytic</note>
    </ligand>
</feature>
<name>A0AAW0Z304_9TREE</name>
<accession>A0AAW0Z304</accession>
<proteinExistence type="inferred from homology"/>
<evidence type="ECO:0000256" key="3">
    <source>
        <dbReference type="ARBA" id="ARBA00012633"/>
    </source>
</evidence>
<evidence type="ECO:0000313" key="8">
    <source>
        <dbReference type="EMBL" id="KAK8864484.1"/>
    </source>
</evidence>
<sequence>MSSSNIPFTRLVKETEIAILSVLRACYLTKAVQDTLVSKDTVVKADKSPVTVADLSAQSLISLHLLSHFPQDPIIGEEDTSELRVNTPLREKVIGLVNGGFEKEEGWGKGASYTEDEILDAIDKGSAEGGPKGRFWTIDPGKSTFYPYNHSLHVSRSATELESFRLVADPLPFLTVDGTSGFIRHQQFAVCLALIVDGVVELGVIGCPNLGPEPAKIGEEIIPNGKGVLMVAVRGEGSWSRPLTSETYTKLNLPPSPPSSNPLTFLESVEAGHSAHTIQAKIGAMLGVERPSLRMDSQAKYACLARGEGGVYLRIPTKYAGGKEYNEKIWDHASGNLLIHESGGVCTDMWGKPLDFGAGRTLNANEGIVAAGKDVHSKAVGAVKKAVGEAKK</sequence>
<protein>
    <recommendedName>
        <fullName evidence="3">3'(2'),5'-bisphosphate nucleotidase</fullName>
        <ecNumber evidence="3">3.1.3.7</ecNumber>
    </recommendedName>
</protein>
<dbReference type="InterPro" id="IPR051090">
    <property type="entry name" value="Inositol_monoP_superfamily"/>
</dbReference>
<dbReference type="Proteomes" id="UP001388673">
    <property type="component" value="Unassembled WGS sequence"/>
</dbReference>
<comment type="similarity">
    <text evidence="2">Belongs to the inositol monophosphatase superfamily.</text>
</comment>
<gene>
    <name evidence="8" type="ORF">IAR55_001734</name>
</gene>
<evidence type="ECO:0000256" key="7">
    <source>
        <dbReference type="PIRSR" id="PIRSR600760-2"/>
    </source>
</evidence>
<keyword evidence="4 7" id="KW-0479">Metal-binding</keyword>
<dbReference type="FunFam" id="3.40.190.80:FF:000003">
    <property type="entry name" value="PAP-specific phosphatase HAL2-like"/>
    <property type="match status" value="1"/>
</dbReference>
<comment type="caution">
    <text evidence="8">The sequence shown here is derived from an EMBL/GenBank/DDBJ whole genome shotgun (WGS) entry which is preliminary data.</text>
</comment>
<dbReference type="GO" id="GO:0046872">
    <property type="term" value="F:metal ion binding"/>
    <property type="evidence" value="ECO:0007669"/>
    <property type="project" value="UniProtKB-KW"/>
</dbReference>
<feature type="binding site" evidence="7">
    <location>
        <position position="331"/>
    </location>
    <ligand>
        <name>Mg(2+)</name>
        <dbReference type="ChEBI" id="CHEBI:18420"/>
        <label>1</label>
        <note>catalytic</note>
    </ligand>
</feature>
<evidence type="ECO:0000256" key="1">
    <source>
        <dbReference type="ARBA" id="ARBA00001946"/>
    </source>
</evidence>
<dbReference type="Pfam" id="PF00459">
    <property type="entry name" value="Inositol_P"/>
    <property type="match status" value="1"/>
</dbReference>
<dbReference type="PANTHER" id="PTHR43200">
    <property type="entry name" value="PHOSPHATASE"/>
    <property type="match status" value="1"/>
</dbReference>
<dbReference type="AlphaFoldDB" id="A0AAW0Z304"/>
<keyword evidence="5" id="KW-0378">Hydrolase</keyword>
<dbReference type="PANTHER" id="PTHR43200:SF6">
    <property type="entry name" value="3'(2'),5'-BISPHOSPHATE NUCLEOTIDASE"/>
    <property type="match status" value="1"/>
</dbReference>
<evidence type="ECO:0000313" key="9">
    <source>
        <dbReference type="Proteomes" id="UP001388673"/>
    </source>
</evidence>
<dbReference type="GO" id="GO:0046854">
    <property type="term" value="P:phosphatidylinositol phosphate biosynthetic process"/>
    <property type="evidence" value="ECO:0007669"/>
    <property type="project" value="InterPro"/>
</dbReference>
<dbReference type="GeneID" id="92178993"/>